<evidence type="ECO:0000313" key="2">
    <source>
        <dbReference type="Proteomes" id="UP001156703"/>
    </source>
</evidence>
<comment type="caution">
    <text evidence="1">The sequence shown here is derived from an EMBL/GenBank/DDBJ whole genome shotgun (WGS) entry which is preliminary data.</text>
</comment>
<evidence type="ECO:0008006" key="3">
    <source>
        <dbReference type="Google" id="ProtNLM"/>
    </source>
</evidence>
<sequence length="232" mass="24707">MLVALALAGCSAQPAPKAAEVDVPGDPRHPKVVELFQSQGCSSCPPANANLNRVANRGDLLALSFAVTYWDQLGWKDKFASPAFTQRQWDYARAAGRGNVFTPQMIFNGSKVDVGGNPEVFDRIVQDLPALGGPAIDVAKGELVVGPGEVPRPATVWLVRYDPREQQVAIKAGENRGRTLPHRNIVTELTNLGSWTGKELRLPFPAGGDAALKTAILLQSGPGGPLIGARKL</sequence>
<dbReference type="SUPFAM" id="SSF52833">
    <property type="entry name" value="Thioredoxin-like"/>
    <property type="match status" value="1"/>
</dbReference>
<protein>
    <recommendedName>
        <fullName evidence="3">DUF1223 domain-containing protein</fullName>
    </recommendedName>
</protein>
<accession>A0ABQ5ZA52</accession>
<name>A0ABQ5ZA52_9SPHN</name>
<proteinExistence type="predicted"/>
<reference evidence="2" key="1">
    <citation type="journal article" date="2019" name="Int. J. Syst. Evol. Microbiol.">
        <title>The Global Catalogue of Microorganisms (GCM) 10K type strain sequencing project: providing services to taxonomists for standard genome sequencing and annotation.</title>
        <authorList>
            <consortium name="The Broad Institute Genomics Platform"/>
            <consortium name="The Broad Institute Genome Sequencing Center for Infectious Disease"/>
            <person name="Wu L."/>
            <person name="Ma J."/>
        </authorList>
    </citation>
    <scope>NUCLEOTIDE SEQUENCE [LARGE SCALE GENOMIC DNA]</scope>
    <source>
        <strain evidence="2">NBRC 102146</strain>
    </source>
</reference>
<dbReference type="PANTHER" id="PTHR36057">
    <property type="match status" value="1"/>
</dbReference>
<gene>
    <name evidence="1" type="ORF">GCM10007925_20710</name>
</gene>
<dbReference type="Proteomes" id="UP001156703">
    <property type="component" value="Unassembled WGS sequence"/>
</dbReference>
<keyword evidence="2" id="KW-1185">Reference proteome</keyword>
<organism evidence="1 2">
    <name type="scientific">Sphingomonas astaxanthinifaciens DSM 22298</name>
    <dbReference type="NCBI Taxonomy" id="1123267"/>
    <lineage>
        <taxon>Bacteria</taxon>
        <taxon>Pseudomonadati</taxon>
        <taxon>Pseudomonadota</taxon>
        <taxon>Alphaproteobacteria</taxon>
        <taxon>Sphingomonadales</taxon>
        <taxon>Sphingomonadaceae</taxon>
        <taxon>Sphingomonas</taxon>
    </lineage>
</organism>
<dbReference type="PANTHER" id="PTHR36057:SF1">
    <property type="entry name" value="LIPOPROTEIN LIPID ATTACHMENT SITE-LIKE PROTEIN, PUTATIVE (DUF1223)-RELATED"/>
    <property type="match status" value="1"/>
</dbReference>
<dbReference type="InterPro" id="IPR010634">
    <property type="entry name" value="DUF1223"/>
</dbReference>
<dbReference type="InterPro" id="IPR036249">
    <property type="entry name" value="Thioredoxin-like_sf"/>
</dbReference>
<dbReference type="EMBL" id="BSOO01000024">
    <property type="protein sequence ID" value="GLR48356.1"/>
    <property type="molecule type" value="Genomic_DNA"/>
</dbReference>
<evidence type="ECO:0000313" key="1">
    <source>
        <dbReference type="EMBL" id="GLR48356.1"/>
    </source>
</evidence>
<dbReference type="Pfam" id="PF06764">
    <property type="entry name" value="DUF1223"/>
    <property type="match status" value="1"/>
</dbReference>